<protein>
    <recommendedName>
        <fullName evidence="2">TonB-dependent receptor-like beta-barrel domain-containing protein</fullName>
    </recommendedName>
</protein>
<dbReference type="EMBL" id="GU567976">
    <property type="protein sequence ID" value="ADI22131.1"/>
    <property type="molecule type" value="Genomic_DNA"/>
</dbReference>
<accession>E7C3V7</accession>
<organism evidence="1">
    <name type="scientific">uncultured myxobacterium HF0200_19H16</name>
    <dbReference type="NCBI Taxonomy" id="723559"/>
    <lineage>
        <taxon>Bacteria</taxon>
        <taxon>Pseudomonadati</taxon>
        <taxon>Myxococcota</taxon>
        <taxon>Myxococcia</taxon>
        <taxon>Myxococcales</taxon>
        <taxon>environmental samples</taxon>
    </lineage>
</organism>
<evidence type="ECO:0008006" key="2">
    <source>
        <dbReference type="Google" id="ProtNLM"/>
    </source>
</evidence>
<reference evidence="1" key="1">
    <citation type="submission" date="2010-01" db="EMBL/GenBank/DDBJ databases">
        <title>Genome fragments of uncultured bacteria from the North Pacific subtropical Gyre.</title>
        <authorList>
            <person name="Pham V.D."/>
            <person name="Delong E.F."/>
        </authorList>
    </citation>
    <scope>NUCLEOTIDE SEQUENCE</scope>
</reference>
<dbReference type="SUPFAM" id="SSF56935">
    <property type="entry name" value="Porins"/>
    <property type="match status" value="1"/>
</dbReference>
<name>E7C3V7_9BACT</name>
<proteinExistence type="predicted"/>
<evidence type="ECO:0000313" key="1">
    <source>
        <dbReference type="EMBL" id="ADI22131.1"/>
    </source>
</evidence>
<sequence>MTSLLIAMLLVSNGPELDLIDGVTIVPNEREWLPSGRDLSSIADVWLVQVVNQQVSGSGIARFDPIRLGFHGSSWTQTRFLLNGLEITDPARSGSPLLELPYGAWDRLEFRYQLSEKPGFNTVYSSRNKKDAFVGGLRWGMPVGGGTWVPQGLMDREPATFHGATSTRRVLNEALEGDIELSYGDDEWGLHLGAERYEHTHQYPTFVDKSGNLLSDRGIRTAAVGSAHGSFLGRPLDFVTAWQSHQRTHAGSQLRWPLAHTKAVDEEAWVAQAIWDANPLSIKAGFGWASDDQERNSRQAFVRDLEEEWMWLERFRDAESSKRWRVDADLGWKLEPFVSWSDGAEIGLVMHHVQLKNRPNWGSSLEGVTYLRGATTEAQSVSMTQWETPVMEHWWQGVRPKFNSSGTGNGIRWKGDLGLDLVELGVPSETLLRQWEFVAGLTLEKSIAGFDVFGRARREPEELTAELARFLDPNSPHGLERAWSDDNGDRLPSADEAGAIKRRSGGRYHSVDPYLTRPTRNLFSLGFKSPRFGHFIFVLTTHFRWLKDKYIVRYDPKTKVEYTSSSIEDPGESDTQLTVYDREVGSEGEETYQLTNASRSDFFFGTELQLKTEGVSGWFLNLSASGYLSQGSGVFGSFPDRNDSGILHEIAAEPNSRINQRGRYDNDRAFGVNLLAGIEPLENLRLALAGRYRDGEPMTRYFVTELSQGPTPIMAVERGAPIPRHTFHLTMDTRISYSFVWAGWNATASLDCFNLLGSGTELLEDIRTGDSWRKSLEMVPGRTILAALKLSH</sequence>
<dbReference type="AlphaFoldDB" id="E7C3V7"/>